<feature type="chain" id="PRO_5022853831" evidence="1">
    <location>
        <begin position="34"/>
        <end position="180"/>
    </location>
</feature>
<feature type="signal peptide" evidence="1">
    <location>
        <begin position="1"/>
        <end position="33"/>
    </location>
</feature>
<dbReference type="InterPro" id="IPR000847">
    <property type="entry name" value="LysR_HTH_N"/>
</dbReference>
<sequence>MRSPRRRTSRPCRRSWRTWRWSAALPSMTPSCAAGWAASPSPAPTWASAMHLRQIEAFQAVIEAGTFSRAAARLRVSQPTISKLIGALERTLGYALFERAAGRIVPTAAALVLHREVQRAWVGIERLTSVAQALRTAAPARLVIGCSPMLAMGFVPQLLALFRAAHLTSSSCSTPTTCGR</sequence>
<accession>A0A5C8PTX6</accession>
<organism evidence="3 4">
    <name type="scientific">Vineibacter terrae</name>
    <dbReference type="NCBI Taxonomy" id="2586908"/>
    <lineage>
        <taxon>Bacteria</taxon>
        <taxon>Pseudomonadati</taxon>
        <taxon>Pseudomonadota</taxon>
        <taxon>Alphaproteobacteria</taxon>
        <taxon>Hyphomicrobiales</taxon>
        <taxon>Vineibacter</taxon>
    </lineage>
</organism>
<dbReference type="Gene3D" id="1.10.10.10">
    <property type="entry name" value="Winged helix-like DNA-binding domain superfamily/Winged helix DNA-binding domain"/>
    <property type="match status" value="1"/>
</dbReference>
<dbReference type="PRINTS" id="PR00039">
    <property type="entry name" value="HTHLYSR"/>
</dbReference>
<name>A0A5C8PTX6_9HYPH</name>
<keyword evidence="4" id="KW-1185">Reference proteome</keyword>
<keyword evidence="1" id="KW-0732">Signal</keyword>
<dbReference type="GO" id="GO:0009089">
    <property type="term" value="P:lysine biosynthetic process via diaminopimelate"/>
    <property type="evidence" value="ECO:0007669"/>
    <property type="project" value="TreeGrafter"/>
</dbReference>
<dbReference type="Pfam" id="PF00126">
    <property type="entry name" value="HTH_1"/>
    <property type="match status" value="1"/>
</dbReference>
<comment type="caution">
    <text evidence="3">The sequence shown here is derived from an EMBL/GenBank/DDBJ whole genome shotgun (WGS) entry which is preliminary data.</text>
</comment>
<evidence type="ECO:0000256" key="1">
    <source>
        <dbReference type="SAM" id="SignalP"/>
    </source>
</evidence>
<dbReference type="PANTHER" id="PTHR30427">
    <property type="entry name" value="TRANSCRIPTIONAL ACTIVATOR PROTEIN LYSR"/>
    <property type="match status" value="1"/>
</dbReference>
<dbReference type="PANTHER" id="PTHR30427:SF1">
    <property type="entry name" value="TRANSCRIPTIONAL ACTIVATOR PROTEIN LYSR"/>
    <property type="match status" value="1"/>
</dbReference>
<protein>
    <submittedName>
        <fullName evidence="3">LysR family transcriptional regulator</fullName>
    </submittedName>
</protein>
<proteinExistence type="predicted"/>
<evidence type="ECO:0000313" key="4">
    <source>
        <dbReference type="Proteomes" id="UP000321638"/>
    </source>
</evidence>
<gene>
    <name evidence="3" type="ORF">FHP25_04875</name>
</gene>
<reference evidence="3 4" key="1">
    <citation type="submission" date="2019-06" db="EMBL/GenBank/DDBJ databases">
        <title>New taxonomy in bacterial strain CC-CFT640, isolated from vineyard.</title>
        <authorList>
            <person name="Lin S.-Y."/>
            <person name="Tsai C.-F."/>
            <person name="Young C.-C."/>
        </authorList>
    </citation>
    <scope>NUCLEOTIDE SEQUENCE [LARGE SCALE GENOMIC DNA]</scope>
    <source>
        <strain evidence="3 4">CC-CFT640</strain>
    </source>
</reference>
<dbReference type="OrthoDB" id="9806538at2"/>
<dbReference type="Proteomes" id="UP000321638">
    <property type="component" value="Unassembled WGS sequence"/>
</dbReference>
<dbReference type="GO" id="GO:0010628">
    <property type="term" value="P:positive regulation of gene expression"/>
    <property type="evidence" value="ECO:0007669"/>
    <property type="project" value="TreeGrafter"/>
</dbReference>
<evidence type="ECO:0000313" key="3">
    <source>
        <dbReference type="EMBL" id="TXL80367.1"/>
    </source>
</evidence>
<dbReference type="InterPro" id="IPR036390">
    <property type="entry name" value="WH_DNA-bd_sf"/>
</dbReference>
<dbReference type="GO" id="GO:0043565">
    <property type="term" value="F:sequence-specific DNA binding"/>
    <property type="evidence" value="ECO:0007669"/>
    <property type="project" value="TreeGrafter"/>
</dbReference>
<feature type="domain" description="HTH lysR-type" evidence="2">
    <location>
        <begin position="50"/>
        <end position="107"/>
    </location>
</feature>
<dbReference type="PROSITE" id="PS50931">
    <property type="entry name" value="HTH_LYSR"/>
    <property type="match status" value="1"/>
</dbReference>
<dbReference type="SUPFAM" id="SSF46785">
    <property type="entry name" value="Winged helix' DNA-binding domain"/>
    <property type="match status" value="1"/>
</dbReference>
<dbReference type="AlphaFoldDB" id="A0A5C8PTX6"/>
<dbReference type="InterPro" id="IPR036388">
    <property type="entry name" value="WH-like_DNA-bd_sf"/>
</dbReference>
<dbReference type="EMBL" id="VDUZ01000004">
    <property type="protein sequence ID" value="TXL80367.1"/>
    <property type="molecule type" value="Genomic_DNA"/>
</dbReference>
<dbReference type="GO" id="GO:0003700">
    <property type="term" value="F:DNA-binding transcription factor activity"/>
    <property type="evidence" value="ECO:0007669"/>
    <property type="project" value="InterPro"/>
</dbReference>
<evidence type="ECO:0000259" key="2">
    <source>
        <dbReference type="PROSITE" id="PS50931"/>
    </source>
</evidence>